<name>A0A1M4BKX9_9ACTN</name>
<gene>
    <name evidence="1" type="ORF">BN4615_P10962</name>
</gene>
<protein>
    <submittedName>
        <fullName evidence="1">Uncharacterized protein</fullName>
    </submittedName>
</protein>
<dbReference type="RefSeq" id="WP_225267132.1">
    <property type="nucleotide sequence ID" value="NZ_CP084058.1"/>
</dbReference>
<sequence>MTLRILGEPGHHRPGADTNHFLGRCAECDSHYMASMNLGKVQDWYETGHFDQTKYEAYRHLWATSAYRYSSEDVGWHDAPDDPDVAEFVDLLKKAMAARDEVAR</sequence>
<proteinExistence type="predicted"/>
<evidence type="ECO:0000313" key="1">
    <source>
        <dbReference type="EMBL" id="SAP16299.1"/>
    </source>
</evidence>
<organism evidence="1">
    <name type="scientific">Nonomuraea gerenzanensis</name>
    <dbReference type="NCBI Taxonomy" id="93944"/>
    <lineage>
        <taxon>Bacteria</taxon>
        <taxon>Bacillati</taxon>
        <taxon>Actinomycetota</taxon>
        <taxon>Actinomycetes</taxon>
        <taxon>Streptosporangiales</taxon>
        <taxon>Streptosporangiaceae</taxon>
        <taxon>Nonomuraea</taxon>
    </lineage>
</organism>
<accession>A0A1M4BKX9</accession>
<dbReference type="EMBL" id="LT559120">
    <property type="protein sequence ID" value="SAP16299.1"/>
    <property type="molecule type" value="Genomic_DNA"/>
</dbReference>
<dbReference type="AlphaFoldDB" id="A0A1M4BKX9"/>
<reference evidence="1" key="1">
    <citation type="submission" date="2016-04" db="EMBL/GenBank/DDBJ databases">
        <authorList>
            <person name="Evans L.H."/>
            <person name="Alamgir A."/>
            <person name="Owens N."/>
            <person name="Weber N.D."/>
            <person name="Virtaneva K."/>
            <person name="Barbian K."/>
            <person name="Babar A."/>
            <person name="Rosenke K."/>
        </authorList>
    </citation>
    <scope>NUCLEOTIDE SEQUENCE</scope>
    <source>
        <strain evidence="1">Nono1</strain>
    </source>
</reference>